<dbReference type="GO" id="GO:1904680">
    <property type="term" value="F:peptide transmembrane transporter activity"/>
    <property type="evidence" value="ECO:0007669"/>
    <property type="project" value="TreeGrafter"/>
</dbReference>
<organism evidence="4">
    <name type="scientific">Alsobacter sp. KACC 23698</name>
    <dbReference type="NCBI Taxonomy" id="3149229"/>
    <lineage>
        <taxon>Bacteria</taxon>
        <taxon>Pseudomonadati</taxon>
        <taxon>Pseudomonadota</taxon>
        <taxon>Alphaproteobacteria</taxon>
        <taxon>Hyphomicrobiales</taxon>
        <taxon>Alsobacteraceae</taxon>
        <taxon>Alsobacter</taxon>
    </lineage>
</organism>
<proteinExistence type="inferred from homology"/>
<dbReference type="RefSeq" id="WP_406856561.1">
    <property type="nucleotide sequence ID" value="NZ_CP157484.1"/>
</dbReference>
<protein>
    <submittedName>
        <fullName evidence="4">ABC transporter substrate-binding protein</fullName>
    </submittedName>
</protein>
<dbReference type="PANTHER" id="PTHR30290">
    <property type="entry name" value="PERIPLASMIC BINDING COMPONENT OF ABC TRANSPORTER"/>
    <property type="match status" value="1"/>
</dbReference>
<dbReference type="CDD" id="cd08500">
    <property type="entry name" value="PBP2_NikA_DppA_OppA_like_4"/>
    <property type="match status" value="1"/>
</dbReference>
<dbReference type="InterPro" id="IPR039424">
    <property type="entry name" value="SBP_5"/>
</dbReference>
<dbReference type="Gene3D" id="3.40.190.10">
    <property type="entry name" value="Periplasmic binding protein-like II"/>
    <property type="match status" value="1"/>
</dbReference>
<feature type="domain" description="Solute-binding protein family 5" evidence="3">
    <location>
        <begin position="115"/>
        <end position="516"/>
    </location>
</feature>
<reference evidence="4" key="1">
    <citation type="submission" date="2024-05" db="EMBL/GenBank/DDBJ databases">
        <authorList>
            <person name="Kim S."/>
            <person name="Heo J."/>
            <person name="Choi H."/>
            <person name="Choi Y."/>
            <person name="Kwon S.-W."/>
            <person name="Kim Y."/>
        </authorList>
    </citation>
    <scope>NUCLEOTIDE SEQUENCE</scope>
    <source>
        <strain evidence="4">KACC 23698</strain>
    </source>
</reference>
<dbReference type="Pfam" id="PF00496">
    <property type="entry name" value="SBP_bac_5"/>
    <property type="match status" value="1"/>
</dbReference>
<comment type="subcellular location">
    <subcellularLocation>
        <location evidence="1">Periplasm</location>
    </subcellularLocation>
</comment>
<evidence type="ECO:0000313" key="4">
    <source>
        <dbReference type="EMBL" id="XBO39714.1"/>
    </source>
</evidence>
<comment type="similarity">
    <text evidence="2">Belongs to the bacterial solute-binding protein 5 family.</text>
</comment>
<dbReference type="InterPro" id="IPR006311">
    <property type="entry name" value="TAT_signal"/>
</dbReference>
<dbReference type="Gene3D" id="3.10.105.10">
    <property type="entry name" value="Dipeptide-binding Protein, Domain 3"/>
    <property type="match status" value="1"/>
</dbReference>
<dbReference type="PANTHER" id="PTHR30290:SF62">
    <property type="entry name" value="OLIGOPEPTIDE ABC TRANSPORTER, PERIPLASMIC OLIGOPEPTIDE-BINDING PROTEIN"/>
    <property type="match status" value="1"/>
</dbReference>
<dbReference type="InterPro" id="IPR000914">
    <property type="entry name" value="SBP_5_dom"/>
</dbReference>
<sequence>MADSTHSDGVTRRGVLKTGLAVAAAVVVRPEKALADGLQFQESPMMAERVAKGEAPPVFDRLPTRPLVADFASRNRSIGRYGGEIRTLIAKTRDLRYMSANGYTRLVGYDENLRLQPDLAESYEQKDNRIFTFRLRRGHRWSDGQPFTTEDFRYYWEDIARQKDLSPNGPQEVFVVDGKLPRFDILDDLTVRYEWDAPNPRFLPALALPRPLRLFAPSRYLRGFHVRYTDKEKLDRMAARAKVKGWATLHNRLDDDYDYSNPDAPTLNPWRLMTPPPASRMVFERNPFFHRVDPEGRQLPYIDRALVDVASPGLFPAKANAGEVDLQARGLSMNDVPVLKEGEAAQNYRTLLWPYARGSVYTLYPNLNTNDPVWRKLNRDVRYRRALSAAIDRRILNNALLFGLGVEGNNTVMKSSPLYADEFRTQFAGYDPEFANAMLDELGLTARDSNSIRLLPDGRVLEIVVEVDGESTDIVDALELITEFWRDVGVKLFMKPQDRGILRQRSYAGQTVMVASTGLDNAVPTPLMPPTELAPVRQEHYSWPKWGQWFETLGRSGEKPDDPAAEKLMALYDKWLKTTHEDMSAAIWKDMLALQAEQQFTIGTVAGELQPIVVNKRMRNMPEKAMFSWEPTSLLGVYRIDEFYYEA</sequence>
<evidence type="ECO:0000256" key="1">
    <source>
        <dbReference type="ARBA" id="ARBA00004418"/>
    </source>
</evidence>
<gene>
    <name evidence="4" type="ORF">ABEG18_02710</name>
</gene>
<evidence type="ECO:0000256" key="2">
    <source>
        <dbReference type="ARBA" id="ARBA00005695"/>
    </source>
</evidence>
<dbReference type="GO" id="GO:0015833">
    <property type="term" value="P:peptide transport"/>
    <property type="evidence" value="ECO:0007669"/>
    <property type="project" value="TreeGrafter"/>
</dbReference>
<evidence type="ECO:0000259" key="3">
    <source>
        <dbReference type="Pfam" id="PF00496"/>
    </source>
</evidence>
<dbReference type="SUPFAM" id="SSF53850">
    <property type="entry name" value="Periplasmic binding protein-like II"/>
    <property type="match status" value="1"/>
</dbReference>
<accession>A0AAU7JI93</accession>
<dbReference type="AlphaFoldDB" id="A0AAU7JI93"/>
<dbReference type="PROSITE" id="PS51318">
    <property type="entry name" value="TAT"/>
    <property type="match status" value="1"/>
</dbReference>
<name>A0AAU7JI93_9HYPH</name>
<dbReference type="EMBL" id="CP157484">
    <property type="protein sequence ID" value="XBO39714.1"/>
    <property type="molecule type" value="Genomic_DNA"/>
</dbReference>